<dbReference type="RefSeq" id="WP_317134820.1">
    <property type="nucleotide sequence ID" value="NZ_AP024238.1"/>
</dbReference>
<keyword evidence="4 6" id="KW-0479">Metal-binding</keyword>
<evidence type="ECO:0000256" key="2">
    <source>
        <dbReference type="ARBA" id="ARBA00022438"/>
    </source>
</evidence>
<evidence type="ECO:0000256" key="3">
    <source>
        <dbReference type="ARBA" id="ARBA00022670"/>
    </source>
</evidence>
<comment type="subunit">
    <text evidence="6">Monomer.</text>
</comment>
<evidence type="ECO:0000256" key="5">
    <source>
        <dbReference type="ARBA" id="ARBA00022801"/>
    </source>
</evidence>
<evidence type="ECO:0000256" key="1">
    <source>
        <dbReference type="ARBA" id="ARBA00002521"/>
    </source>
</evidence>
<dbReference type="PROSITE" id="PS00680">
    <property type="entry name" value="MAP_1"/>
    <property type="match status" value="1"/>
</dbReference>
<keyword evidence="10" id="KW-1185">Reference proteome</keyword>
<feature type="binding site" evidence="6">
    <location>
        <position position="204"/>
    </location>
    <ligand>
        <name>a divalent metal cation</name>
        <dbReference type="ChEBI" id="CHEBI:60240"/>
        <label>2</label>
        <note>catalytic</note>
    </ligand>
</feature>
<dbReference type="InterPro" id="IPR002467">
    <property type="entry name" value="Pept_M24A_MAP1"/>
</dbReference>
<organism evidence="9 10">
    <name type="scientific">Rhodoferax lithotrophicus</name>
    <dbReference type="NCBI Taxonomy" id="2798804"/>
    <lineage>
        <taxon>Bacteria</taxon>
        <taxon>Pseudomonadati</taxon>
        <taxon>Pseudomonadota</taxon>
        <taxon>Betaproteobacteria</taxon>
        <taxon>Burkholderiales</taxon>
        <taxon>Comamonadaceae</taxon>
        <taxon>Rhodoferax</taxon>
    </lineage>
</organism>
<dbReference type="PRINTS" id="PR00599">
    <property type="entry name" value="MAPEPTIDASE"/>
</dbReference>
<feature type="binding site" evidence="6">
    <location>
        <position position="235"/>
    </location>
    <ligand>
        <name>a divalent metal cation</name>
        <dbReference type="ChEBI" id="CHEBI:60240"/>
        <label>1</label>
    </ligand>
</feature>
<feature type="binding site" evidence="6">
    <location>
        <position position="80"/>
    </location>
    <ligand>
        <name>substrate</name>
    </ligand>
</feature>
<proteinExistence type="inferred from homology"/>
<dbReference type="InterPro" id="IPR036005">
    <property type="entry name" value="Creatinase/aminopeptidase-like"/>
</dbReference>
<evidence type="ECO:0000313" key="10">
    <source>
        <dbReference type="Proteomes" id="UP000824366"/>
    </source>
</evidence>
<dbReference type="InterPro" id="IPR000994">
    <property type="entry name" value="Pept_M24"/>
</dbReference>
<keyword evidence="2 6" id="KW-0031">Aminopeptidase</keyword>
<dbReference type="PANTHER" id="PTHR43330">
    <property type="entry name" value="METHIONINE AMINOPEPTIDASE"/>
    <property type="match status" value="1"/>
</dbReference>
<protein>
    <recommendedName>
        <fullName evidence="6 7">Methionine aminopeptidase</fullName>
        <shortName evidence="6">MAP</shortName>
        <shortName evidence="6">MetAP</shortName>
        <ecNumber evidence="6 7">3.4.11.18</ecNumber>
    </recommendedName>
    <alternativeName>
        <fullName evidence="6">Peptidase M</fullName>
    </alternativeName>
</protein>
<feature type="binding site" evidence="6">
    <location>
        <position position="171"/>
    </location>
    <ligand>
        <name>a divalent metal cation</name>
        <dbReference type="ChEBI" id="CHEBI:60240"/>
        <label>2</label>
        <note>catalytic</note>
    </ligand>
</feature>
<dbReference type="CDD" id="cd01086">
    <property type="entry name" value="MetAP1"/>
    <property type="match status" value="1"/>
</dbReference>
<evidence type="ECO:0000259" key="8">
    <source>
        <dbReference type="Pfam" id="PF00557"/>
    </source>
</evidence>
<dbReference type="EC" id="3.4.11.18" evidence="6 7"/>
<evidence type="ECO:0000256" key="4">
    <source>
        <dbReference type="ARBA" id="ARBA00022723"/>
    </source>
</evidence>
<keyword evidence="5 6" id="KW-0378">Hydrolase</keyword>
<dbReference type="EMBL" id="AP024238">
    <property type="protein sequence ID" value="BCO25171.1"/>
    <property type="molecule type" value="Genomic_DNA"/>
</dbReference>
<dbReference type="Pfam" id="PF00557">
    <property type="entry name" value="Peptidase_M24"/>
    <property type="match status" value="1"/>
</dbReference>
<dbReference type="PANTHER" id="PTHR43330:SF27">
    <property type="entry name" value="METHIONINE AMINOPEPTIDASE"/>
    <property type="match status" value="1"/>
</dbReference>
<dbReference type="NCBIfam" id="TIGR00500">
    <property type="entry name" value="met_pdase_I"/>
    <property type="match status" value="1"/>
</dbReference>
<name>A0ABN6D2Z1_9BURK</name>
<dbReference type="InterPro" id="IPR001714">
    <property type="entry name" value="Pept_M24_MAP"/>
</dbReference>
<comment type="similarity">
    <text evidence="6">Belongs to the peptidase M24A family. Methionine aminopeptidase type 1 subfamily.</text>
</comment>
<dbReference type="Proteomes" id="UP000824366">
    <property type="component" value="Chromosome"/>
</dbReference>
<evidence type="ECO:0000256" key="6">
    <source>
        <dbReference type="HAMAP-Rule" id="MF_01974"/>
    </source>
</evidence>
<keyword evidence="3 6" id="KW-0645">Protease</keyword>
<feature type="binding site" evidence="6">
    <location>
        <position position="108"/>
    </location>
    <ligand>
        <name>a divalent metal cation</name>
        <dbReference type="ChEBI" id="CHEBI:60240"/>
        <label>1</label>
    </ligand>
</feature>
<dbReference type="Gene3D" id="3.90.230.10">
    <property type="entry name" value="Creatinase/methionine aminopeptidase superfamily"/>
    <property type="match status" value="1"/>
</dbReference>
<feature type="binding site" evidence="6">
    <location>
        <position position="108"/>
    </location>
    <ligand>
        <name>a divalent metal cation</name>
        <dbReference type="ChEBI" id="CHEBI:60240"/>
        <label>2</label>
        <note>catalytic</note>
    </ligand>
</feature>
<feature type="binding site" evidence="6">
    <location>
        <position position="178"/>
    </location>
    <ligand>
        <name>substrate</name>
    </ligand>
</feature>
<dbReference type="SUPFAM" id="SSF55920">
    <property type="entry name" value="Creatinase/aminopeptidase"/>
    <property type="match status" value="1"/>
</dbReference>
<accession>A0ABN6D2Z1</accession>
<comment type="function">
    <text evidence="1 6">Removes the N-terminal methionine from nascent proteins. The N-terminal methionine is often cleaved when the second residue in the primary sequence is small and uncharged (Met-Ala-, Cys, Gly, Pro, Ser, Thr, or Val). Requires deformylation of the N(alpha)-formylated initiator methionine before it can be hydrolyzed.</text>
</comment>
<comment type="cofactor">
    <cofactor evidence="6">
        <name>Co(2+)</name>
        <dbReference type="ChEBI" id="CHEBI:48828"/>
    </cofactor>
    <cofactor evidence="6">
        <name>Zn(2+)</name>
        <dbReference type="ChEBI" id="CHEBI:29105"/>
    </cofactor>
    <cofactor evidence="6">
        <name>Mn(2+)</name>
        <dbReference type="ChEBI" id="CHEBI:29035"/>
    </cofactor>
    <cofactor evidence="6">
        <name>Fe(2+)</name>
        <dbReference type="ChEBI" id="CHEBI:29033"/>
    </cofactor>
    <text evidence="6">Binds 2 divalent metal cations per subunit. Has a high-affinity and a low affinity metal-binding site. The true nature of the physiological cofactor is under debate. The enzyme is active with cobalt, zinc, manganese or divalent iron ions. Most likely, methionine aminopeptidases function as mononuclear Fe(2+)-metalloproteases under physiological conditions, and the catalytically relevant metal-binding site has been assigned to the histidine-containing high-affinity site.</text>
</comment>
<comment type="catalytic activity">
    <reaction evidence="6 7">
        <text>Release of N-terminal amino acids, preferentially methionine, from peptides and arylamides.</text>
        <dbReference type="EC" id="3.4.11.18"/>
    </reaction>
</comment>
<dbReference type="HAMAP" id="MF_01974">
    <property type="entry name" value="MetAP_1"/>
    <property type="match status" value="1"/>
</dbReference>
<feature type="binding site" evidence="6">
    <location>
        <position position="235"/>
    </location>
    <ligand>
        <name>a divalent metal cation</name>
        <dbReference type="ChEBI" id="CHEBI:60240"/>
        <label>2</label>
        <note>catalytic</note>
    </ligand>
</feature>
<evidence type="ECO:0000313" key="9">
    <source>
        <dbReference type="EMBL" id="BCO25171.1"/>
    </source>
</evidence>
<sequence length="267" mass="28852">MLMMSHSKSLEGIEQMRGAAKVLIGALEMIDAYVKPGVTTGYLDKLCNDYIVDNGGVPACVGYEGYQHATCISVNHVVCHGIPGNKTLKNGDLLNIDVVVARNGMHADSSAMYFAGKPSIAAKRLAAVTQECLYLGILEVKPGAPLGNVGAAIQAHAGKYGYSVVRDFCGHGIGAAMHEEPEVRHFGKRGSGQMMLPGMTFTIEPMLNAGRQDVHVMPDGWTVVTKDHSLSAQWEHTVLVTTTGVEILTLRPSENERWNFFKSSHTR</sequence>
<gene>
    <name evidence="6" type="primary">map</name>
    <name evidence="9" type="ORF">MIZ03_0031</name>
</gene>
<feature type="domain" description="Peptidase M24" evidence="8">
    <location>
        <begin position="14"/>
        <end position="241"/>
    </location>
</feature>
<dbReference type="GO" id="GO:0004177">
    <property type="term" value="F:aminopeptidase activity"/>
    <property type="evidence" value="ECO:0007669"/>
    <property type="project" value="UniProtKB-KW"/>
</dbReference>
<reference evidence="9 10" key="1">
    <citation type="journal article" date="2021" name="Microbiol. Spectr.">
        <title>A Single Bacterium Capable of Oxidation and Reduction of Iron at Circumneutral pH.</title>
        <authorList>
            <person name="Kato S."/>
            <person name="Ohkuma M."/>
        </authorList>
    </citation>
    <scope>NUCLEOTIDE SEQUENCE [LARGE SCALE GENOMIC DNA]</scope>
    <source>
        <strain evidence="9 10">MIZ03</strain>
    </source>
</reference>
<feature type="binding site" evidence="6">
    <location>
        <position position="97"/>
    </location>
    <ligand>
        <name>a divalent metal cation</name>
        <dbReference type="ChEBI" id="CHEBI:60240"/>
        <label>1</label>
    </ligand>
</feature>
<evidence type="ECO:0000256" key="7">
    <source>
        <dbReference type="RuleBase" id="RU003653"/>
    </source>
</evidence>